<dbReference type="AlphaFoldDB" id="A0A0P4RA40"/>
<dbReference type="GO" id="GO:0005886">
    <property type="term" value="C:plasma membrane"/>
    <property type="evidence" value="ECO:0007669"/>
    <property type="project" value="UniProtKB-SubCell"/>
</dbReference>
<feature type="transmembrane region" description="Helical" evidence="9">
    <location>
        <begin position="32"/>
        <end position="53"/>
    </location>
</feature>
<feature type="transmembrane region" description="Helical" evidence="9">
    <location>
        <begin position="218"/>
        <end position="237"/>
    </location>
</feature>
<evidence type="ECO:0000256" key="6">
    <source>
        <dbReference type="ARBA" id="ARBA00022989"/>
    </source>
</evidence>
<organism evidence="11 12">
    <name type="scientific">Streptomyces lydicamycinicus</name>
    <dbReference type="NCBI Taxonomy" id="1546107"/>
    <lineage>
        <taxon>Bacteria</taxon>
        <taxon>Bacillati</taxon>
        <taxon>Actinomycetota</taxon>
        <taxon>Actinomycetes</taxon>
        <taxon>Kitasatosporales</taxon>
        <taxon>Streptomycetaceae</taxon>
        <taxon>Streptomyces</taxon>
    </lineage>
</organism>
<gene>
    <name evidence="11" type="ORF">TPA0598_07_00570</name>
</gene>
<dbReference type="GO" id="GO:0022857">
    <property type="term" value="F:transmembrane transporter activity"/>
    <property type="evidence" value="ECO:0007669"/>
    <property type="project" value="InterPro"/>
</dbReference>
<name>A0A0P4RA40_9ACTN</name>
<keyword evidence="12" id="KW-1185">Reference proteome</keyword>
<evidence type="ECO:0000256" key="9">
    <source>
        <dbReference type="SAM" id="Phobius"/>
    </source>
</evidence>
<dbReference type="InterPro" id="IPR020846">
    <property type="entry name" value="MFS_dom"/>
</dbReference>
<feature type="transmembrane region" description="Helical" evidence="9">
    <location>
        <begin position="65"/>
        <end position="82"/>
    </location>
</feature>
<evidence type="ECO:0000256" key="8">
    <source>
        <dbReference type="SAM" id="MobiDB-lite"/>
    </source>
</evidence>
<comment type="caution">
    <text evidence="11">The sequence shown here is derived from an EMBL/GenBank/DDBJ whole genome shotgun (WGS) entry which is preliminary data.</text>
</comment>
<feature type="transmembrane region" description="Helical" evidence="9">
    <location>
        <begin position="381"/>
        <end position="404"/>
    </location>
</feature>
<evidence type="ECO:0000313" key="11">
    <source>
        <dbReference type="EMBL" id="GAO10333.1"/>
    </source>
</evidence>
<dbReference type="PANTHER" id="PTHR23501:SF197">
    <property type="entry name" value="COMD"/>
    <property type="match status" value="1"/>
</dbReference>
<proteinExistence type="inferred from homology"/>
<dbReference type="InterPro" id="IPR036259">
    <property type="entry name" value="MFS_trans_sf"/>
</dbReference>
<dbReference type="InterPro" id="IPR011701">
    <property type="entry name" value="MFS"/>
</dbReference>
<keyword evidence="3" id="KW-0813">Transport</keyword>
<feature type="transmembrane region" description="Helical" evidence="9">
    <location>
        <begin position="425"/>
        <end position="446"/>
    </location>
</feature>
<dbReference type="CDD" id="cd17502">
    <property type="entry name" value="MFS_Azr1_MDR_like"/>
    <property type="match status" value="1"/>
</dbReference>
<evidence type="ECO:0000256" key="5">
    <source>
        <dbReference type="ARBA" id="ARBA00022692"/>
    </source>
</evidence>
<feature type="transmembrane region" description="Helical" evidence="9">
    <location>
        <begin position="514"/>
        <end position="533"/>
    </location>
</feature>
<comment type="similarity">
    <text evidence="2">Belongs to the major facilitator superfamily. TCR/Tet family.</text>
</comment>
<evidence type="ECO:0000256" key="4">
    <source>
        <dbReference type="ARBA" id="ARBA00022475"/>
    </source>
</evidence>
<feature type="transmembrane region" description="Helical" evidence="9">
    <location>
        <begin position="185"/>
        <end position="206"/>
    </location>
</feature>
<evidence type="ECO:0000256" key="7">
    <source>
        <dbReference type="ARBA" id="ARBA00023136"/>
    </source>
</evidence>
<protein>
    <submittedName>
        <fullName evidence="11">Putative drug transporter</fullName>
    </submittedName>
</protein>
<dbReference type="SUPFAM" id="SSF103473">
    <property type="entry name" value="MFS general substrate transporter"/>
    <property type="match status" value="1"/>
</dbReference>
<feature type="transmembrane region" description="Helical" evidence="9">
    <location>
        <begin position="151"/>
        <end position="173"/>
    </location>
</feature>
<feature type="transmembrane region" description="Helical" evidence="9">
    <location>
        <begin position="126"/>
        <end position="144"/>
    </location>
</feature>
<keyword evidence="5 9" id="KW-0812">Transmembrane</keyword>
<evidence type="ECO:0000256" key="1">
    <source>
        <dbReference type="ARBA" id="ARBA00004651"/>
    </source>
</evidence>
<evidence type="ECO:0000256" key="3">
    <source>
        <dbReference type="ARBA" id="ARBA00022448"/>
    </source>
</evidence>
<feature type="transmembrane region" description="Helical" evidence="9">
    <location>
        <begin position="94"/>
        <end position="120"/>
    </location>
</feature>
<reference evidence="11 12" key="2">
    <citation type="journal article" date="2015" name="Stand. Genomic Sci.">
        <title>Draft genome sequence of marine-derived Streptomyces sp. TP-A0598, a producer of anti-MRSA antibiotic lydicamycins.</title>
        <authorList>
            <person name="Komaki H."/>
            <person name="Ichikawa N."/>
            <person name="Hosoyama A."/>
            <person name="Fujita N."/>
            <person name="Igarashi Y."/>
        </authorList>
    </citation>
    <scope>NUCLEOTIDE SEQUENCE [LARGE SCALE GENOMIC DNA]</scope>
    <source>
        <strain evidence="11 12">NBRC 110027</strain>
    </source>
</reference>
<evidence type="ECO:0000256" key="2">
    <source>
        <dbReference type="ARBA" id="ARBA00007520"/>
    </source>
</evidence>
<keyword evidence="6 9" id="KW-1133">Transmembrane helix</keyword>
<comment type="subcellular location">
    <subcellularLocation>
        <location evidence="1">Cell membrane</location>
        <topology evidence="1">Multi-pass membrane protein</topology>
    </subcellularLocation>
</comment>
<dbReference type="Pfam" id="PF07690">
    <property type="entry name" value="MFS_1"/>
    <property type="match status" value="1"/>
</dbReference>
<dbReference type="Gene3D" id="1.20.1250.20">
    <property type="entry name" value="MFS general substrate transporter like domains"/>
    <property type="match status" value="1"/>
</dbReference>
<feature type="transmembrane region" description="Helical" evidence="9">
    <location>
        <begin position="356"/>
        <end position="375"/>
    </location>
</feature>
<reference evidence="12" key="1">
    <citation type="submission" date="2014-09" db="EMBL/GenBank/DDBJ databases">
        <title>Whole genome shotgun sequence of Streptomyces sp. NBRC 110027.</title>
        <authorList>
            <person name="Komaki H."/>
            <person name="Ichikawa N."/>
            <person name="Katano-Makiyama Y."/>
            <person name="Hosoyama A."/>
            <person name="Hashimoto M."/>
            <person name="Uohara A."/>
            <person name="Kitahashi Y."/>
            <person name="Ohji S."/>
            <person name="Kimura A."/>
            <person name="Yamazoe A."/>
            <person name="Igarashi Y."/>
            <person name="Fujita N."/>
        </authorList>
    </citation>
    <scope>NUCLEOTIDE SEQUENCE [LARGE SCALE GENOMIC DNA]</scope>
    <source>
        <strain evidence="12">NBRC 110027</strain>
    </source>
</reference>
<accession>A0A0P4RA40</accession>
<dbReference type="PANTHER" id="PTHR23501">
    <property type="entry name" value="MAJOR FACILITATOR SUPERFAMILY"/>
    <property type="match status" value="1"/>
</dbReference>
<dbReference type="FunFam" id="1.20.1720.10:FF:000004">
    <property type="entry name" value="EmrB/QacA family drug resistance transporter"/>
    <property type="match status" value="1"/>
</dbReference>
<feature type="region of interest" description="Disordered" evidence="8">
    <location>
        <begin position="544"/>
        <end position="566"/>
    </location>
</feature>
<dbReference type="Gene3D" id="1.20.1720.10">
    <property type="entry name" value="Multidrug resistance protein D"/>
    <property type="match status" value="1"/>
</dbReference>
<dbReference type="PROSITE" id="PS50850">
    <property type="entry name" value="MFS"/>
    <property type="match status" value="1"/>
</dbReference>
<dbReference type="Proteomes" id="UP000048965">
    <property type="component" value="Unassembled WGS sequence"/>
</dbReference>
<feature type="domain" description="Major facilitator superfamily (MFS) profile" evidence="10">
    <location>
        <begin position="28"/>
        <end position="538"/>
    </location>
</feature>
<feature type="transmembrane region" description="Helical" evidence="9">
    <location>
        <begin position="243"/>
        <end position="265"/>
    </location>
</feature>
<keyword evidence="7 9" id="KW-0472">Membrane</keyword>
<feature type="transmembrane region" description="Helical" evidence="9">
    <location>
        <begin position="323"/>
        <end position="344"/>
    </location>
</feature>
<evidence type="ECO:0000313" key="12">
    <source>
        <dbReference type="Proteomes" id="UP000048965"/>
    </source>
</evidence>
<dbReference type="EMBL" id="BBNO01000007">
    <property type="protein sequence ID" value="GAO10333.1"/>
    <property type="molecule type" value="Genomic_DNA"/>
</dbReference>
<feature type="transmembrane region" description="Helical" evidence="9">
    <location>
        <begin position="286"/>
        <end position="311"/>
    </location>
</feature>
<keyword evidence="4" id="KW-1003">Cell membrane</keyword>
<sequence length="566" mass="59212">MPSTNPRATPVATGTDGGGFTHRQIMTAMSGLLLAVFLAALDQTVIATAMRTIADQLHGQTEQAWATTAYLIASVLAMPFYGKLSDIYGRKPMYLIAIVVFVVGSLLCGMADSMVTLALFRAVQGLGGGGLMSLPTAVVADLAPVRERGRYFAYLQMAWVAASIVGPLAGGAFAEAGDVLGLDGWRWVFLLNVPLGALALITVRRALDLPHERREHRIDALGAVALALFLVPLLIVAEQGRAWGWTSPVSLVMFALGVAGLALFIPVELRRGAEAVLPLRLFRRGGIALCSTINFTIGVGIFGTVTTLPLFLQMAQGRTPTEAGLVVIPFMVGTIASQVVSGKLISASGKFKKQAIVGLGSMAGALLTLSTSGVSTPMWGITLIVLWLGMGIGLSQTVITLAMQNSAPKSELGVANAASGLCRQIGGSTGIAVLFSVMFGVAIARLTELWHSPGFSRLASDPAVADNPTNHHFLQVVGANSTSKIDLNDTSFLQGIDSRLAHPVMESFAHGFHAMYLVSGAVLLAGFVLTWFLRELEDGTQDASAAQVSDQGATAADGGSPQGQDV</sequence>
<evidence type="ECO:0000259" key="10">
    <source>
        <dbReference type="PROSITE" id="PS50850"/>
    </source>
</evidence>